<proteinExistence type="predicted"/>
<dbReference type="SUPFAM" id="SSF49313">
    <property type="entry name" value="Cadherin-like"/>
    <property type="match status" value="5"/>
</dbReference>
<keyword evidence="3" id="KW-1185">Reference proteome</keyword>
<dbReference type="PATRIC" id="fig|1391653.3.peg.52"/>
<dbReference type="Pfam" id="PF05345">
    <property type="entry name" value="He_PIG"/>
    <property type="match status" value="2"/>
</dbReference>
<dbReference type="SUPFAM" id="SSF57184">
    <property type="entry name" value="Growth factor receptor domain"/>
    <property type="match status" value="1"/>
</dbReference>
<dbReference type="Proteomes" id="UP000055590">
    <property type="component" value="Chromosome"/>
</dbReference>
<reference evidence="2 3" key="1">
    <citation type="submission" date="2015-08" db="EMBL/GenBank/DDBJ databases">
        <authorList>
            <person name="Babu N.S."/>
            <person name="Beckwith C.J."/>
            <person name="Beseler K.G."/>
            <person name="Brison A."/>
            <person name="Carone J.V."/>
            <person name="Caskin T.P."/>
            <person name="Diamond M."/>
            <person name="Durham M.E."/>
            <person name="Foxe J.M."/>
            <person name="Go M."/>
            <person name="Henderson B.A."/>
            <person name="Jones I.B."/>
            <person name="McGettigan J.A."/>
            <person name="Micheletti S.J."/>
            <person name="Nasrallah M.E."/>
            <person name="Ortiz D."/>
            <person name="Piller C.R."/>
            <person name="Privatt S.R."/>
            <person name="Schneider S.L."/>
            <person name="Sharp S."/>
            <person name="Smith T.C."/>
            <person name="Stanton J.D."/>
            <person name="Ullery H.E."/>
            <person name="Wilson R.J."/>
            <person name="Serrano M.G."/>
            <person name="Buck G."/>
            <person name="Lee V."/>
            <person name="Wang Y."/>
            <person name="Carvalho R."/>
            <person name="Voegtly L."/>
            <person name="Shi R."/>
            <person name="Duckworth R."/>
            <person name="Johnson A."/>
            <person name="Loviza R."/>
            <person name="Walstead R."/>
            <person name="Shah Z."/>
            <person name="Kiflezghi M."/>
            <person name="Wade K."/>
            <person name="Ball S.L."/>
            <person name="Bradley K.W."/>
            <person name="Asai D.J."/>
            <person name="Bowman C.A."/>
            <person name="Russell D.A."/>
            <person name="Pope W.H."/>
            <person name="Jacobs-Sera D."/>
            <person name="Hendrix R.W."/>
            <person name="Hatfull G.F."/>
        </authorList>
    </citation>
    <scope>NUCLEOTIDE SEQUENCE [LARGE SCALE GENOMIC DNA]</scope>
    <source>
        <strain evidence="2 3">DSM 27710</strain>
    </source>
</reference>
<dbReference type="InterPro" id="IPR009030">
    <property type="entry name" value="Growth_fac_rcpt_cys_sf"/>
</dbReference>
<evidence type="ECO:0000313" key="3">
    <source>
        <dbReference type="Proteomes" id="UP000055590"/>
    </source>
</evidence>
<dbReference type="STRING" id="1391653.AKJ08_0046"/>
<accession>A0A0K1P976</accession>
<dbReference type="GO" id="GO:0016020">
    <property type="term" value="C:membrane"/>
    <property type="evidence" value="ECO:0007669"/>
    <property type="project" value="InterPro"/>
</dbReference>
<dbReference type="Pfam" id="PF20773">
    <property type="entry name" value="InhA-like_MAM"/>
    <property type="match status" value="6"/>
</dbReference>
<sequence>MLAFSVAACGGDVGSEEGKGGSGGGGTGGVSEGGTGGTAGEGTGGTGGKPAEGTGGTGGNAGEGTGGTGGNAGEGTGGTGGDAGEGGTGGTGGGDPTQCAEDADCAGLAVEQCVVAVCNDGRYEGPIDSCVLVQAEVGAACDDGLFCTVGDACNLVGECVGKTPNDCGLEATDCSDVSCDELTATCSMVPVADGTSCEGGDVCEIAACQAGECVVAPKDCSAMGSSCSAGTCDPVDGSCVAEPFDMGTSCTLAGIGQCEVAACDGVGACVAEPLGAGTSCTLAGLGQCEVAACNGAGSCAAENRPAGTACSIAGLGQCQTASCDSAGACAPQNLADGTACNDGNRCTVADACVSGSCSGTYDGPACLAAATYLTEGFENCVASGWTFAGEWQCGTPTSGPNAARTGTGAFATKLAGEYGNNATFATSTATSAPIDLGNASSPVLSFWAWVNSEGSSTLYDGFNLKVRRSGETNFTLATAVTPAYRASIGTPSELAWGGLFASLGWQLYTVDLSQYAGDTIELRFGFRSDGSTTYEGIYIDDISIAEVDALPLSLIDRALPLAYVGHSFSTQPSRRGGGPNVSWTIVDGVNHGWLSIDPATGMLSGTPTSADSGPVSITVRVTSSELLANFAERTYSTRVDDLGSNLLYFNDLEGDCSNWTLGGDWQCGTPSIVGPSAAFSGSNLLATRLNANYNNDQTFATTKATSPAIDLTQASHPRLRFWAWMKTESCCDGFNVKASTDGTTLVPLTNTNPEFTATIDSQDAWSGDSSGWRMYEADLGAFAGETVFLTFAFRSDTSIVDAGIYIDDIAIYESAINPLSIVATGLADARLGSSYLARLARRGGSNGAVWSIVSGTNHGWLSIDPVTGALSGTPAASNSGPVQIRVRLEETLVPSNFAVADFDFAVVEPRPFGILFADDFSNCSAGWTLNSDWQCGTPSAVGPATCHSEPGCLATNLTGNYRDNLRWSSTVADSPTIDLTGASDPKLYFWAWMRTQSATTDAFNVKVSTNGGSTWSLITGVSRAYDGTAGGEQGWGGDRTTQGWERYSADLSAFVGQTIQLRFAFRSDSSTNHAGVYIDDVLVSERFADPLSIVTASALPDAFVGRAWSMRLARTNGSSLATWSIVAGPSWLQIDAATGELHGTPGPGDDGAANVTVRIEEPLNPANFATKDFTFQVLDLAPGGLFQEGFESCSAGWTLGGDWQCGTPTNVGPATCHGGSSCLATVLDGNHRTSQTYATNTADSPWIDLSGTANPRLVFWAWVYTQSNTTVGFNLKVSTDGTAFTQLTSVAPAYTGTVNSEQAWGGDLSAFGWRRYEADLSAYADQRVKLRFAFRSDTSTARPGVYIDDLKVMEAVYDPLTIVTSSLMNAFGGRSYEFPLTKAYGYGPVEWSIVGGSNHLWLTVDPATGVLTGTPAVEDVGPVTVTVRVQSTTVPTNFAEKTFAFDVLQLLPGQVYMADFTGCPAGWTLGGEWECGTPANVGPATCHSGSSCLATRISANYNNNASFATSTATSPLIDLGDLSAPVLAFWAWVDTEGATTLYDGFNVKIRRTGETAFAIATSVTPAYRATIDSQSAWGGYNASLGWQRYSVDLSAYEGESIQVQFGFRSDGSTNAAGVYIDDLLVTTAAAEPLAIQNANLPTGGVGFPYQATFTKTGGTSGSVWSMVPGQNASWLSFDPATRQISGTPSASDVGIVSFTLRVDEPSLPSNFAERTFQFEVIELPAGASYVETFDVGPGGWTLTGDWEQGTPSNVGPAACHSGTGCLATKLNGNYTKGSSSITSTADSPVIAVPPGPASTLTFWAWVSTYNANYDGFNVQIRRSSGSSFTVAAAAAVDPPYSGTANSQSSWGGELDQLGWRRYSVDLSTYTADSIVVRFQLYASSSFATIVDPGIYIDDVQVQYAHTVSPSITEVTASNAWVNVPYTQRVPKTGGAAAVNWSIVGGWNQGWLDIDPATGTLSGMPGFGDIGPVSVVVRAEDPNEPDLADELDVQFEVSGAEVYYSEDFEGACPNGWTLAGDWQCGTPTNVGPPSAHGGTQCLATNLSGNYDNSRTYAGSNASSPTIDLSTAVRPIAWFRMWTWTEGGTYDGANLQISTNGGTSYQAMSAVSPGYKFTISSQAAWGGNQSGAGWNLVRADLSAFAGQQVKLRFANASDGSVNYPGVYVDDLVVVEAD</sequence>
<dbReference type="RefSeq" id="WP_169788719.1">
    <property type="nucleotide sequence ID" value="NZ_CP012332.1"/>
</dbReference>
<dbReference type="NCBIfam" id="NF038128">
    <property type="entry name" value="choice_anch_J"/>
    <property type="match status" value="4"/>
</dbReference>
<dbReference type="KEGG" id="vin:AKJ08_0046"/>
<dbReference type="GO" id="GO:0005509">
    <property type="term" value="F:calcium ion binding"/>
    <property type="evidence" value="ECO:0007669"/>
    <property type="project" value="InterPro"/>
</dbReference>
<organism evidence="2 3">
    <name type="scientific">Vulgatibacter incomptus</name>
    <dbReference type="NCBI Taxonomy" id="1391653"/>
    <lineage>
        <taxon>Bacteria</taxon>
        <taxon>Pseudomonadati</taxon>
        <taxon>Myxococcota</taxon>
        <taxon>Myxococcia</taxon>
        <taxon>Myxococcales</taxon>
        <taxon>Cystobacterineae</taxon>
        <taxon>Vulgatibacteraceae</taxon>
        <taxon>Vulgatibacter</taxon>
    </lineage>
</organism>
<name>A0A0K1P976_9BACT</name>
<dbReference type="InterPro" id="IPR015919">
    <property type="entry name" value="Cadherin-like_sf"/>
</dbReference>
<dbReference type="InterPro" id="IPR013320">
    <property type="entry name" value="ConA-like_dom_sf"/>
</dbReference>
<dbReference type="CDD" id="cd11304">
    <property type="entry name" value="Cadherin_repeat"/>
    <property type="match status" value="1"/>
</dbReference>
<gene>
    <name evidence="2" type="ORF">AKJ08_0046</name>
</gene>
<dbReference type="EMBL" id="CP012332">
    <property type="protein sequence ID" value="AKU89659.1"/>
    <property type="molecule type" value="Genomic_DNA"/>
</dbReference>
<feature type="compositionally biased region" description="Gly residues" evidence="1">
    <location>
        <begin position="20"/>
        <end position="94"/>
    </location>
</feature>
<dbReference type="Gene3D" id="2.60.40.10">
    <property type="entry name" value="Immunoglobulins"/>
    <property type="match status" value="5"/>
</dbReference>
<feature type="region of interest" description="Disordered" evidence="1">
    <location>
        <begin position="1"/>
        <end position="94"/>
    </location>
</feature>
<dbReference type="Gene3D" id="2.60.120.200">
    <property type="match status" value="7"/>
</dbReference>
<dbReference type="SUPFAM" id="SSF49899">
    <property type="entry name" value="Concanavalin A-like lectins/glucanases"/>
    <property type="match status" value="4"/>
</dbReference>
<evidence type="ECO:0000256" key="1">
    <source>
        <dbReference type="SAM" id="MobiDB-lite"/>
    </source>
</evidence>
<evidence type="ECO:0000313" key="2">
    <source>
        <dbReference type="EMBL" id="AKU89659.1"/>
    </source>
</evidence>
<dbReference type="InterPro" id="IPR013783">
    <property type="entry name" value="Ig-like_fold"/>
</dbReference>
<protein>
    <submittedName>
        <fullName evidence="2">PE-PGRS virulence associated protein</fullName>
    </submittedName>
</protein>